<evidence type="ECO:0000256" key="1">
    <source>
        <dbReference type="SAM" id="MobiDB-lite"/>
    </source>
</evidence>
<dbReference type="EMBL" id="SPHZ02000006">
    <property type="protein sequence ID" value="KAF0911262.1"/>
    <property type="molecule type" value="Genomic_DNA"/>
</dbReference>
<comment type="caution">
    <text evidence="2">The sequence shown here is derived from an EMBL/GenBank/DDBJ whole genome shotgun (WGS) entry which is preliminary data.</text>
</comment>
<proteinExistence type="predicted"/>
<protein>
    <submittedName>
        <fullName evidence="2">Uncharacterized protein</fullName>
    </submittedName>
</protein>
<feature type="region of interest" description="Disordered" evidence="1">
    <location>
        <begin position="67"/>
        <end position="89"/>
    </location>
</feature>
<accession>A0A6G1DGC6</accession>
<gene>
    <name evidence="2" type="ORF">E2562_008021</name>
</gene>
<reference evidence="2 3" key="1">
    <citation type="submission" date="2019-11" db="EMBL/GenBank/DDBJ databases">
        <title>Whole genome sequence of Oryza granulata.</title>
        <authorList>
            <person name="Li W."/>
        </authorList>
    </citation>
    <scope>NUCLEOTIDE SEQUENCE [LARGE SCALE GENOMIC DNA]</scope>
    <source>
        <strain evidence="3">cv. Menghai</strain>
        <tissue evidence="2">Leaf</tissue>
    </source>
</reference>
<organism evidence="2 3">
    <name type="scientific">Oryza meyeriana var. granulata</name>
    <dbReference type="NCBI Taxonomy" id="110450"/>
    <lineage>
        <taxon>Eukaryota</taxon>
        <taxon>Viridiplantae</taxon>
        <taxon>Streptophyta</taxon>
        <taxon>Embryophyta</taxon>
        <taxon>Tracheophyta</taxon>
        <taxon>Spermatophyta</taxon>
        <taxon>Magnoliopsida</taxon>
        <taxon>Liliopsida</taxon>
        <taxon>Poales</taxon>
        <taxon>Poaceae</taxon>
        <taxon>BOP clade</taxon>
        <taxon>Oryzoideae</taxon>
        <taxon>Oryzeae</taxon>
        <taxon>Oryzinae</taxon>
        <taxon>Oryza</taxon>
        <taxon>Oryza meyeriana</taxon>
    </lineage>
</organism>
<evidence type="ECO:0000313" key="3">
    <source>
        <dbReference type="Proteomes" id="UP000479710"/>
    </source>
</evidence>
<dbReference type="Proteomes" id="UP000479710">
    <property type="component" value="Unassembled WGS sequence"/>
</dbReference>
<name>A0A6G1DGC6_9ORYZ</name>
<evidence type="ECO:0000313" key="2">
    <source>
        <dbReference type="EMBL" id="KAF0911262.1"/>
    </source>
</evidence>
<feature type="compositionally biased region" description="Low complexity" evidence="1">
    <location>
        <begin position="68"/>
        <end position="85"/>
    </location>
</feature>
<keyword evidence="3" id="KW-1185">Reference proteome</keyword>
<sequence length="117" mass="12682">MVVEDGFGVCKVEPGLAEGDGFSAVAAAPPSKKKRVEGVLSKNLMAEQRFPTPPELLIRRQRQRRGEAAAVATEARGGAEEAMATETRHGATAAKAQVWCVERRQQQKIRREKIGIG</sequence>
<dbReference type="AlphaFoldDB" id="A0A6G1DGC6"/>